<protein>
    <recommendedName>
        <fullName evidence="4">DUF4405 domain-containing protein</fullName>
    </recommendedName>
</protein>
<keyword evidence="1" id="KW-0812">Transmembrane</keyword>
<gene>
    <name evidence="2" type="ORF">J2X07_002533</name>
</gene>
<evidence type="ECO:0008006" key="4">
    <source>
        <dbReference type="Google" id="ProtNLM"/>
    </source>
</evidence>
<keyword evidence="1" id="KW-0472">Membrane</keyword>
<keyword evidence="3" id="KW-1185">Reference proteome</keyword>
<evidence type="ECO:0000256" key="1">
    <source>
        <dbReference type="SAM" id="Phobius"/>
    </source>
</evidence>
<sequence length="69" mass="8030">MKIGITHLVLLILFSILLFFCVGYIFGIQEEYGAITYLLTLLTSHLILDKNNWLVDFFLSFNNESEKNK</sequence>
<reference evidence="2 3" key="1">
    <citation type="submission" date="2023-07" db="EMBL/GenBank/DDBJ databases">
        <title>Sorghum-associated microbial communities from plants grown in Nebraska, USA.</title>
        <authorList>
            <person name="Schachtman D."/>
        </authorList>
    </citation>
    <scope>NUCLEOTIDE SEQUENCE [LARGE SCALE GENOMIC DNA]</scope>
    <source>
        <strain evidence="2 3">BE211</strain>
    </source>
</reference>
<dbReference type="Proteomes" id="UP001258181">
    <property type="component" value="Unassembled WGS sequence"/>
</dbReference>
<feature type="transmembrane region" description="Helical" evidence="1">
    <location>
        <begin position="7"/>
        <end position="26"/>
    </location>
</feature>
<organism evidence="2 3">
    <name type="scientific">Fictibacillus barbaricus</name>
    <dbReference type="NCBI Taxonomy" id="182136"/>
    <lineage>
        <taxon>Bacteria</taxon>
        <taxon>Bacillati</taxon>
        <taxon>Bacillota</taxon>
        <taxon>Bacilli</taxon>
        <taxon>Bacillales</taxon>
        <taxon>Fictibacillaceae</taxon>
        <taxon>Fictibacillus</taxon>
    </lineage>
</organism>
<evidence type="ECO:0000313" key="3">
    <source>
        <dbReference type="Proteomes" id="UP001258181"/>
    </source>
</evidence>
<name>A0ABU1U2E6_9BACL</name>
<proteinExistence type="predicted"/>
<dbReference type="EMBL" id="JAVDWA010000004">
    <property type="protein sequence ID" value="MDR7073546.1"/>
    <property type="molecule type" value="Genomic_DNA"/>
</dbReference>
<comment type="caution">
    <text evidence="2">The sequence shown here is derived from an EMBL/GenBank/DDBJ whole genome shotgun (WGS) entry which is preliminary data.</text>
</comment>
<keyword evidence="1" id="KW-1133">Transmembrane helix</keyword>
<evidence type="ECO:0000313" key="2">
    <source>
        <dbReference type="EMBL" id="MDR7073546.1"/>
    </source>
</evidence>
<accession>A0ABU1U2E6</accession>